<proteinExistence type="predicted"/>
<dbReference type="InterPro" id="IPR036866">
    <property type="entry name" value="RibonucZ/Hydroxyglut_hydro"/>
</dbReference>
<evidence type="ECO:0000313" key="2">
    <source>
        <dbReference type="Proteomes" id="UP000198597"/>
    </source>
</evidence>
<accession>A0A1H0SHP9</accession>
<evidence type="ECO:0000313" key="1">
    <source>
        <dbReference type="EMBL" id="SDP40676.1"/>
    </source>
</evidence>
<dbReference type="PANTHER" id="PTHR42967">
    <property type="entry name" value="METAL DEPENDENT HYDROLASE"/>
    <property type="match status" value="1"/>
</dbReference>
<sequence>MEIKWFGNTTFLIKNSTGKRILINPIDLNSSIIKYDFKPDLITLSNSLNIDNTNDYLTKDCKIINSCAKYSNDYISIEGYTTYSDNIKGLKRGNNIIYIFEIDNLKFCHLGTLGHKLSSELISKLKDLDFLLIPIGGHFSLDGSEAATLSINVSPKYILPMLYKTSLEHSYLDGPYKFISRMKNITKVNNSTIQTSELSFTNSNSVIILTP</sequence>
<dbReference type="STRING" id="94869.SAMN04488529_10517"/>
<gene>
    <name evidence="1" type="ORF">SAMN04488529_10517</name>
</gene>
<protein>
    <submittedName>
        <fullName evidence="1">L-ascorbate metabolism protein UlaG, beta-lactamase superfamily</fullName>
    </submittedName>
</protein>
<name>A0A1H0SHP9_9CLOT</name>
<organism evidence="1 2">
    <name type="scientific">Clostridium gasigenes</name>
    <dbReference type="NCBI Taxonomy" id="94869"/>
    <lineage>
        <taxon>Bacteria</taxon>
        <taxon>Bacillati</taxon>
        <taxon>Bacillota</taxon>
        <taxon>Clostridia</taxon>
        <taxon>Eubacteriales</taxon>
        <taxon>Clostridiaceae</taxon>
        <taxon>Clostridium</taxon>
    </lineage>
</organism>
<reference evidence="1 2" key="1">
    <citation type="submission" date="2016-10" db="EMBL/GenBank/DDBJ databases">
        <authorList>
            <person name="de Groot N.N."/>
        </authorList>
    </citation>
    <scope>NUCLEOTIDE SEQUENCE [LARGE SCALE GENOMIC DNA]</scope>
    <source>
        <strain evidence="1 2">DSM 12272</strain>
    </source>
</reference>
<dbReference type="EMBL" id="FNJM01000005">
    <property type="protein sequence ID" value="SDP40676.1"/>
    <property type="molecule type" value="Genomic_DNA"/>
</dbReference>
<dbReference type="Gene3D" id="3.60.15.10">
    <property type="entry name" value="Ribonuclease Z/Hydroxyacylglutathione hydrolase-like"/>
    <property type="match status" value="1"/>
</dbReference>
<dbReference type="SUPFAM" id="SSF56281">
    <property type="entry name" value="Metallo-hydrolase/oxidoreductase"/>
    <property type="match status" value="1"/>
</dbReference>
<dbReference type="PANTHER" id="PTHR42967:SF1">
    <property type="entry name" value="MBL FOLD METALLO-HYDROLASE"/>
    <property type="match status" value="1"/>
</dbReference>
<dbReference type="Pfam" id="PF13483">
    <property type="entry name" value="Lactamase_B_3"/>
    <property type="match status" value="1"/>
</dbReference>
<keyword evidence="2" id="KW-1185">Reference proteome</keyword>
<dbReference type="OrthoDB" id="9789133at2"/>
<dbReference type="AlphaFoldDB" id="A0A1H0SHP9"/>
<dbReference type="Proteomes" id="UP000198597">
    <property type="component" value="Unassembled WGS sequence"/>
</dbReference>
<dbReference type="RefSeq" id="WP_089968987.1">
    <property type="nucleotide sequence ID" value="NZ_FNJM01000005.1"/>
</dbReference>